<sequence length="444" mass="50862">MASSARVVCWQNREEWLYVYRTLYNFDDPEGQKRGIDRVAAWKSRSMGKLPLAIECTVNLISAHLISTCNTHDQGRLTLAMAIVRFVNGMVDLDQKGKFARSVQTIAEEIGLPKWLVDIRHESAHQNLPSLETLRCGVRASLSWLQYEYWEAQLKIHDGNIKRLIELLEKYRELTLRPSVKSKKKAKSKTDNKLTQLSNSIADTVSRSNLWSLLPSLLFQKGMLVPSCEHISLSSINQSTKDGLFADLKTSEVIGEIFKIWKPLIEALDKLSPEFLMSTIHYLLVGDQSAITDKEKDLSPYFTEWVKHFLLLMSKEKCCEVPLMNILKIALENPTQSYLTIISKILEKMHLIDSSLKHKVLHLVEVFLEQPLSECCCVNDMEEFQESNLEEWMARRSKICTKTALQQDEGAPQWQQGSQQDSTLWHFIPFGEVLGADFELELSV</sequence>
<evidence type="ECO:0000313" key="2">
    <source>
        <dbReference type="Proteomes" id="UP000275408"/>
    </source>
</evidence>
<dbReference type="GO" id="GO:0030687">
    <property type="term" value="C:preribosome, large subunit precursor"/>
    <property type="evidence" value="ECO:0007669"/>
    <property type="project" value="TreeGrafter"/>
</dbReference>
<reference evidence="1 2" key="1">
    <citation type="journal article" date="2018" name="Sci. Rep.">
        <title>Comparative analysis of the Pocillopora damicornis genome highlights role of immune system in coral evolution.</title>
        <authorList>
            <person name="Cunning R."/>
            <person name="Bay R.A."/>
            <person name="Gillette P."/>
            <person name="Baker A.C."/>
            <person name="Traylor-Knowles N."/>
        </authorList>
    </citation>
    <scope>NUCLEOTIDE SEQUENCE [LARGE SCALE GENOMIC DNA]</scope>
    <source>
        <strain evidence="1">RSMAS</strain>
        <tissue evidence="1">Whole animal</tissue>
    </source>
</reference>
<dbReference type="GO" id="GO:0004519">
    <property type="term" value="F:endonuclease activity"/>
    <property type="evidence" value="ECO:0007669"/>
    <property type="project" value="InterPro"/>
</dbReference>
<dbReference type="PANTHER" id="PTHR15002">
    <property type="entry name" value="RIBOSOMAL BIOGENESIS PROTEIN LAS1L"/>
    <property type="match status" value="1"/>
</dbReference>
<proteinExistence type="predicted"/>
<dbReference type="Proteomes" id="UP000275408">
    <property type="component" value="Unassembled WGS sequence"/>
</dbReference>
<dbReference type="EMBL" id="RCHS01001229">
    <property type="protein sequence ID" value="RMX54628.1"/>
    <property type="molecule type" value="Genomic_DNA"/>
</dbReference>
<keyword evidence="2" id="KW-1185">Reference proteome</keyword>
<evidence type="ECO:0000313" key="1">
    <source>
        <dbReference type="EMBL" id="RMX54628.1"/>
    </source>
</evidence>
<accession>A0A3M6UMP0</accession>
<dbReference type="OMA" id="AIECTIM"/>
<dbReference type="STRING" id="46731.A0A3M6UMP0"/>
<dbReference type="PANTHER" id="PTHR15002:SF0">
    <property type="entry name" value="RIBOSOMAL BIOGENESIS PROTEIN LAS1L"/>
    <property type="match status" value="1"/>
</dbReference>
<comment type="caution">
    <text evidence="1">The sequence shown here is derived from an EMBL/GenBank/DDBJ whole genome shotgun (WGS) entry which is preliminary data.</text>
</comment>
<dbReference type="OrthoDB" id="10263222at2759"/>
<dbReference type="InterPro" id="IPR007174">
    <property type="entry name" value="Las1"/>
</dbReference>
<dbReference type="Pfam" id="PF04031">
    <property type="entry name" value="Las1"/>
    <property type="match status" value="1"/>
</dbReference>
<dbReference type="GO" id="GO:0000470">
    <property type="term" value="P:maturation of LSU-rRNA"/>
    <property type="evidence" value="ECO:0007669"/>
    <property type="project" value="TreeGrafter"/>
</dbReference>
<dbReference type="GO" id="GO:0090730">
    <property type="term" value="C:Las1 complex"/>
    <property type="evidence" value="ECO:0007669"/>
    <property type="project" value="InterPro"/>
</dbReference>
<gene>
    <name evidence="1" type="ORF">pdam_00022039</name>
</gene>
<dbReference type="AlphaFoldDB" id="A0A3M6UMP0"/>
<evidence type="ECO:0008006" key="3">
    <source>
        <dbReference type="Google" id="ProtNLM"/>
    </source>
</evidence>
<protein>
    <recommendedName>
        <fullName evidence="3">Ribosomal biogenesis protein LAS1L</fullName>
    </recommendedName>
</protein>
<organism evidence="1 2">
    <name type="scientific">Pocillopora damicornis</name>
    <name type="common">Cauliflower coral</name>
    <name type="synonym">Millepora damicornis</name>
    <dbReference type="NCBI Taxonomy" id="46731"/>
    <lineage>
        <taxon>Eukaryota</taxon>
        <taxon>Metazoa</taxon>
        <taxon>Cnidaria</taxon>
        <taxon>Anthozoa</taxon>
        <taxon>Hexacorallia</taxon>
        <taxon>Scleractinia</taxon>
        <taxon>Astrocoeniina</taxon>
        <taxon>Pocilloporidae</taxon>
        <taxon>Pocillopora</taxon>
    </lineage>
</organism>
<name>A0A3M6UMP0_POCDA</name>
<dbReference type="GO" id="GO:0000460">
    <property type="term" value="P:maturation of 5.8S rRNA"/>
    <property type="evidence" value="ECO:0007669"/>
    <property type="project" value="TreeGrafter"/>
</dbReference>